<dbReference type="GO" id="GO:0044550">
    <property type="term" value="P:secondary metabolite biosynthetic process"/>
    <property type="evidence" value="ECO:0007669"/>
    <property type="project" value="TreeGrafter"/>
</dbReference>
<evidence type="ECO:0000256" key="3">
    <source>
        <dbReference type="ARBA" id="ARBA00023002"/>
    </source>
</evidence>
<dbReference type="EMBL" id="KN818335">
    <property type="protein sequence ID" value="KIL58547.1"/>
    <property type="molecule type" value="Genomic_DNA"/>
</dbReference>
<dbReference type="OrthoDB" id="417877at2759"/>
<dbReference type="AlphaFoldDB" id="A0A0C2WBB7"/>
<dbReference type="InterPro" id="IPR036188">
    <property type="entry name" value="FAD/NAD-bd_sf"/>
</dbReference>
<feature type="domain" description="FAD-binding" evidence="4">
    <location>
        <begin position="5"/>
        <end position="182"/>
    </location>
</feature>
<dbReference type="Proteomes" id="UP000054549">
    <property type="component" value="Unassembled WGS sequence"/>
</dbReference>
<dbReference type="PANTHER" id="PTHR46720:SF3">
    <property type="entry name" value="FAD-BINDING DOMAIN-CONTAINING PROTEIN-RELATED"/>
    <property type="match status" value="1"/>
</dbReference>
<dbReference type="SUPFAM" id="SSF51905">
    <property type="entry name" value="FAD/NAD(P)-binding domain"/>
    <property type="match status" value="1"/>
</dbReference>
<dbReference type="InterPro" id="IPR051104">
    <property type="entry name" value="FAD_monoxygenase"/>
</dbReference>
<dbReference type="STRING" id="946122.A0A0C2WBB7"/>
<keyword evidence="3" id="KW-0560">Oxidoreductase</keyword>
<protein>
    <recommendedName>
        <fullName evidence="4">FAD-binding domain-containing protein</fullName>
    </recommendedName>
</protein>
<keyword evidence="6" id="KW-1185">Reference proteome</keyword>
<evidence type="ECO:0000313" key="5">
    <source>
        <dbReference type="EMBL" id="KIL58547.1"/>
    </source>
</evidence>
<evidence type="ECO:0000256" key="1">
    <source>
        <dbReference type="ARBA" id="ARBA00022630"/>
    </source>
</evidence>
<keyword evidence="1" id="KW-0285">Flavoprotein</keyword>
<dbReference type="InterPro" id="IPR002938">
    <property type="entry name" value="FAD-bd"/>
</dbReference>
<dbReference type="PANTHER" id="PTHR46720">
    <property type="entry name" value="HYDROXYLASE, PUTATIVE (AFU_ORTHOLOGUE AFUA_3G01460)-RELATED"/>
    <property type="match status" value="1"/>
</dbReference>
<dbReference type="GO" id="GO:0016491">
    <property type="term" value="F:oxidoreductase activity"/>
    <property type="evidence" value="ECO:0007669"/>
    <property type="project" value="UniProtKB-KW"/>
</dbReference>
<evidence type="ECO:0000259" key="4">
    <source>
        <dbReference type="Pfam" id="PF01494"/>
    </source>
</evidence>
<name>A0A0C2WBB7_AMAMK</name>
<dbReference type="GO" id="GO:0071949">
    <property type="term" value="F:FAD binding"/>
    <property type="evidence" value="ECO:0007669"/>
    <property type="project" value="InterPro"/>
</dbReference>
<dbReference type="Gene3D" id="3.50.50.60">
    <property type="entry name" value="FAD/NAD(P)-binding domain"/>
    <property type="match status" value="1"/>
</dbReference>
<evidence type="ECO:0000313" key="6">
    <source>
        <dbReference type="Proteomes" id="UP000054549"/>
    </source>
</evidence>
<accession>A0A0C2WBB7</accession>
<dbReference type="PRINTS" id="PR00420">
    <property type="entry name" value="RNGMNOXGNASE"/>
</dbReference>
<proteinExistence type="predicted"/>
<keyword evidence="2" id="KW-0274">FAD</keyword>
<gene>
    <name evidence="5" type="ORF">M378DRAFT_27484</name>
</gene>
<reference evidence="5 6" key="1">
    <citation type="submission" date="2014-04" db="EMBL/GenBank/DDBJ databases">
        <title>Evolutionary Origins and Diversification of the Mycorrhizal Mutualists.</title>
        <authorList>
            <consortium name="DOE Joint Genome Institute"/>
            <consortium name="Mycorrhizal Genomics Consortium"/>
            <person name="Kohler A."/>
            <person name="Kuo A."/>
            <person name="Nagy L.G."/>
            <person name="Floudas D."/>
            <person name="Copeland A."/>
            <person name="Barry K.W."/>
            <person name="Cichocki N."/>
            <person name="Veneault-Fourrey C."/>
            <person name="LaButti K."/>
            <person name="Lindquist E.A."/>
            <person name="Lipzen A."/>
            <person name="Lundell T."/>
            <person name="Morin E."/>
            <person name="Murat C."/>
            <person name="Riley R."/>
            <person name="Ohm R."/>
            <person name="Sun H."/>
            <person name="Tunlid A."/>
            <person name="Henrissat B."/>
            <person name="Grigoriev I.V."/>
            <person name="Hibbett D.S."/>
            <person name="Martin F."/>
        </authorList>
    </citation>
    <scope>NUCLEOTIDE SEQUENCE [LARGE SCALE GENOMIC DNA]</scope>
    <source>
        <strain evidence="5 6">Koide BX008</strain>
    </source>
</reference>
<organism evidence="5 6">
    <name type="scientific">Amanita muscaria (strain Koide BX008)</name>
    <dbReference type="NCBI Taxonomy" id="946122"/>
    <lineage>
        <taxon>Eukaryota</taxon>
        <taxon>Fungi</taxon>
        <taxon>Dikarya</taxon>
        <taxon>Basidiomycota</taxon>
        <taxon>Agaricomycotina</taxon>
        <taxon>Agaricomycetes</taxon>
        <taxon>Agaricomycetidae</taxon>
        <taxon>Agaricales</taxon>
        <taxon>Pluteineae</taxon>
        <taxon>Amanitaceae</taxon>
        <taxon>Amanita</taxon>
    </lineage>
</organism>
<dbReference type="Pfam" id="PF01494">
    <property type="entry name" value="FAD_binding_3"/>
    <property type="match status" value="1"/>
</dbReference>
<evidence type="ECO:0000256" key="2">
    <source>
        <dbReference type="ARBA" id="ARBA00022827"/>
    </source>
</evidence>
<dbReference type="InParanoid" id="A0A0C2WBB7"/>
<sequence>MSKLRIAIIGAGLGGLTLASAITSMDEDRKIEVDVYEAAPKLAEIGAGISLWPRTYQLLSKIGLRDEVLRHCDGEQAKKDPSLVFEFRKSNQPNGFKILNMYEEGGLVRIHRANLQKILVNHATKRCRLHLSSKLVSYTEHEDSVQMVFENGSTGTCDLLIGADGVKSVMRRLFLTNQPGDGYKESIDPVWSGSYAYRGIVSSEELFKKLPGHRAARDSVMVCSHLPRAFTTT</sequence>
<dbReference type="HOGENOM" id="CLU_1199534_0_0_1"/>